<keyword evidence="3" id="KW-0121">Carboxypeptidase</keyword>
<evidence type="ECO:0000313" key="8">
    <source>
        <dbReference type="EMBL" id="CEJ87136.1"/>
    </source>
</evidence>
<dbReference type="EMBL" id="CDHN01000002">
    <property type="protein sequence ID" value="CEJ87136.1"/>
    <property type="molecule type" value="Genomic_DNA"/>
</dbReference>
<dbReference type="InterPro" id="IPR001563">
    <property type="entry name" value="Peptidase_S10"/>
</dbReference>
<evidence type="ECO:0000256" key="1">
    <source>
        <dbReference type="ARBA" id="ARBA00009431"/>
    </source>
</evidence>
<dbReference type="GO" id="GO:0000324">
    <property type="term" value="C:fungal-type vacuole"/>
    <property type="evidence" value="ECO:0007669"/>
    <property type="project" value="TreeGrafter"/>
</dbReference>
<proteinExistence type="inferred from homology"/>
<dbReference type="GO" id="GO:0006508">
    <property type="term" value="P:proteolysis"/>
    <property type="evidence" value="ECO:0007669"/>
    <property type="project" value="UniProtKB-KW"/>
</dbReference>
<reference evidence="8 9" key="1">
    <citation type="journal article" date="2015" name="Genome Announc.">
        <title>Draft Genome Sequence and Gene Annotation of the Entomopathogenic Fungus Verticillium hemipterigenum.</title>
        <authorList>
            <person name="Horn F."/>
            <person name="Habel A."/>
            <person name="Scharf D.H."/>
            <person name="Dworschak J."/>
            <person name="Brakhage A.A."/>
            <person name="Guthke R."/>
            <person name="Hertweck C."/>
            <person name="Linde J."/>
        </authorList>
    </citation>
    <scope>NUCLEOTIDE SEQUENCE [LARGE SCALE GENOMIC DNA]</scope>
</reference>
<evidence type="ECO:0000313" key="9">
    <source>
        <dbReference type="Proteomes" id="UP000039046"/>
    </source>
</evidence>
<dbReference type="STRING" id="1531966.A0A0A1TDG6"/>
<dbReference type="Gene3D" id="3.40.50.1820">
    <property type="entry name" value="alpha/beta hydrolase"/>
    <property type="match status" value="1"/>
</dbReference>
<gene>
    <name evidence="8" type="ORF">VHEMI04316</name>
</gene>
<dbReference type="PRINTS" id="PR00724">
    <property type="entry name" value="CRBOXYPTASEC"/>
</dbReference>
<dbReference type="AlphaFoldDB" id="A0A0A1TDG6"/>
<feature type="chain" id="PRO_5001979558" description="carboxypeptidase C" evidence="7">
    <location>
        <begin position="18"/>
        <end position="473"/>
    </location>
</feature>
<keyword evidence="7" id="KW-0732">Signal</keyword>
<evidence type="ECO:0000256" key="5">
    <source>
        <dbReference type="ARBA" id="ARBA00022801"/>
    </source>
</evidence>
<dbReference type="PANTHER" id="PTHR11802">
    <property type="entry name" value="SERINE PROTEASE FAMILY S10 SERINE CARBOXYPEPTIDASE"/>
    <property type="match status" value="1"/>
</dbReference>
<keyword evidence="6" id="KW-0325">Glycoprotein</keyword>
<dbReference type="Proteomes" id="UP000039046">
    <property type="component" value="Unassembled WGS sequence"/>
</dbReference>
<sequence length="473" mass="52586">MRLTYSLFASVALASLSFTPEEDITPIPDEEWDHIIRGASIGGAAYANEVHPSYISDYQLRAKELDPGTLGVDTVKQYSGYLDDVQDDKHIFFWFFESRNDPKNDPVLIWLNGGPGCSSLIGLFDSLGPSRIPDKSHKPVRNAHSWNNNASVIFIEQPVNTGFSYSKNHIKSSVAAAKDMAAFLDLFFTKFKQYSTQPFHIAGQSYAGHWIPALGHEIVTKNYTNINLKSLLIGNGLTDCLSQYRHFAPMACGKGGHPAVLGAGDCKAMEEGVAKCEPYIQKCYDSLTESACSEATKVCNNAVFPIYGRSGRSHYDVRVRSGDEYKGYAPEWLNKAEVKKALGVESNRRYERCNGGVYQEVVGSGDWMQPRHRVIPEILTKIPVLAYSGDADFICAWLGNQAWTAALEWPGKQAFNEAKLTPINLNGKEYGKVKHAKRLAFMQVYNAGHSVAQSQPEAGLDFVNRWMKGEWQT</sequence>
<dbReference type="SUPFAM" id="SSF53474">
    <property type="entry name" value="alpha/beta-Hydrolases"/>
    <property type="match status" value="1"/>
</dbReference>
<feature type="signal peptide" evidence="7">
    <location>
        <begin position="1"/>
        <end position="17"/>
    </location>
</feature>
<dbReference type="HOGENOM" id="CLU_008523_10_4_1"/>
<dbReference type="PANTHER" id="PTHR11802:SF113">
    <property type="entry name" value="SERINE CARBOXYPEPTIDASE CTSA-4.1"/>
    <property type="match status" value="1"/>
</dbReference>
<organism evidence="8 9">
    <name type="scientific">[Torrubiella] hemipterigena</name>
    <dbReference type="NCBI Taxonomy" id="1531966"/>
    <lineage>
        <taxon>Eukaryota</taxon>
        <taxon>Fungi</taxon>
        <taxon>Dikarya</taxon>
        <taxon>Ascomycota</taxon>
        <taxon>Pezizomycotina</taxon>
        <taxon>Sordariomycetes</taxon>
        <taxon>Hypocreomycetidae</taxon>
        <taxon>Hypocreales</taxon>
        <taxon>Clavicipitaceae</taxon>
        <taxon>Clavicipitaceae incertae sedis</taxon>
        <taxon>'Torrubiella' clade</taxon>
    </lineage>
</organism>
<protein>
    <recommendedName>
        <fullName evidence="2">carboxypeptidase C</fullName>
        <ecNumber evidence="2">3.4.16.5</ecNumber>
    </recommendedName>
</protein>
<keyword evidence="4" id="KW-0645">Protease</keyword>
<evidence type="ECO:0000256" key="4">
    <source>
        <dbReference type="ARBA" id="ARBA00022670"/>
    </source>
</evidence>
<dbReference type="Gene3D" id="1.10.287.410">
    <property type="match status" value="1"/>
</dbReference>
<evidence type="ECO:0000256" key="3">
    <source>
        <dbReference type="ARBA" id="ARBA00022645"/>
    </source>
</evidence>
<evidence type="ECO:0000256" key="7">
    <source>
        <dbReference type="SAM" id="SignalP"/>
    </source>
</evidence>
<evidence type="ECO:0000256" key="6">
    <source>
        <dbReference type="ARBA" id="ARBA00023180"/>
    </source>
</evidence>
<dbReference type="GO" id="GO:0004185">
    <property type="term" value="F:serine-type carboxypeptidase activity"/>
    <property type="evidence" value="ECO:0007669"/>
    <property type="project" value="UniProtKB-EC"/>
</dbReference>
<accession>A0A0A1TDG6</accession>
<name>A0A0A1TDG6_9HYPO</name>
<dbReference type="OrthoDB" id="443318at2759"/>
<dbReference type="InterPro" id="IPR029058">
    <property type="entry name" value="AB_hydrolase_fold"/>
</dbReference>
<dbReference type="Pfam" id="PF00450">
    <property type="entry name" value="Peptidase_S10"/>
    <property type="match status" value="1"/>
</dbReference>
<keyword evidence="9" id="KW-1185">Reference proteome</keyword>
<dbReference type="EC" id="3.4.16.5" evidence="2"/>
<comment type="similarity">
    <text evidence="1">Belongs to the peptidase S10 family.</text>
</comment>
<evidence type="ECO:0000256" key="2">
    <source>
        <dbReference type="ARBA" id="ARBA00012446"/>
    </source>
</evidence>
<keyword evidence="5" id="KW-0378">Hydrolase</keyword>